<dbReference type="AlphaFoldDB" id="A0A977PL37"/>
<dbReference type="SUPFAM" id="SSF89957">
    <property type="entry name" value="MTH1187/YkoF-like"/>
    <property type="match status" value="1"/>
</dbReference>
<comment type="similarity">
    <text evidence="1">Belongs to the UPF0045 family.</text>
</comment>
<dbReference type="GO" id="GO:0005829">
    <property type="term" value="C:cytosol"/>
    <property type="evidence" value="ECO:0007669"/>
    <property type="project" value="TreeGrafter"/>
</dbReference>
<dbReference type="KEGG" id="ipc:IPA_09495"/>
<accession>A0A977PL37</accession>
<dbReference type="InterPro" id="IPR029756">
    <property type="entry name" value="MTH1187/YkoF-like"/>
</dbReference>
<organism evidence="3 4">
    <name type="scientific">Ignicoccus pacificus DSM 13166</name>
    <dbReference type="NCBI Taxonomy" id="940294"/>
    <lineage>
        <taxon>Archaea</taxon>
        <taxon>Thermoproteota</taxon>
        <taxon>Thermoprotei</taxon>
        <taxon>Desulfurococcales</taxon>
        <taxon>Desulfurococcaceae</taxon>
        <taxon>Ignicoccus</taxon>
    </lineage>
</organism>
<dbReference type="NCBIfam" id="TIGR00106">
    <property type="entry name" value="MTH1187 family thiamine-binding protein"/>
    <property type="match status" value="1"/>
</dbReference>
<dbReference type="Pfam" id="PF01910">
    <property type="entry name" value="Thiamine_BP"/>
    <property type="match status" value="1"/>
</dbReference>
<sequence length="113" mass="12775">MVPWVLLGAHAMPLVELQVLPLGTGSPSVSEYVAEAVKVIAEKSEEYKVTPMSTVFKVKDLSKACEIIKEIESKLKEKGVKRVVIMMRVDDRFDKDLDMDRKVQSVMKRLENP</sequence>
<dbReference type="InterPro" id="IPR002767">
    <property type="entry name" value="Thiamine_BP"/>
</dbReference>
<name>A0A977PL37_9CREN</name>
<protein>
    <recommendedName>
        <fullName evidence="2">Thiamine-binding protein domain-containing protein</fullName>
    </recommendedName>
</protein>
<evidence type="ECO:0000313" key="4">
    <source>
        <dbReference type="Proteomes" id="UP001063698"/>
    </source>
</evidence>
<dbReference type="InterPro" id="IPR051614">
    <property type="entry name" value="UPF0045_domain"/>
</dbReference>
<dbReference type="PANTHER" id="PTHR33777:SF1">
    <property type="entry name" value="UPF0045 PROTEIN ECM15"/>
    <property type="match status" value="1"/>
</dbReference>
<reference evidence="3" key="1">
    <citation type="submission" date="2013-11" db="EMBL/GenBank/DDBJ databases">
        <title>Comparative genomics of Ignicoccus.</title>
        <authorList>
            <person name="Podar M."/>
        </authorList>
    </citation>
    <scope>NUCLEOTIDE SEQUENCE</scope>
    <source>
        <strain evidence="3">DSM 13166</strain>
    </source>
</reference>
<proteinExistence type="inferred from homology"/>
<feature type="domain" description="Thiamine-binding protein" evidence="2">
    <location>
        <begin position="15"/>
        <end position="106"/>
    </location>
</feature>
<gene>
    <name evidence="3" type="ORF">IPA_09495</name>
</gene>
<keyword evidence="4" id="KW-1185">Reference proteome</keyword>
<dbReference type="Proteomes" id="UP001063698">
    <property type="component" value="Chromosome"/>
</dbReference>
<evidence type="ECO:0000259" key="2">
    <source>
        <dbReference type="Pfam" id="PF01910"/>
    </source>
</evidence>
<evidence type="ECO:0000313" key="3">
    <source>
        <dbReference type="EMBL" id="UXD21915.1"/>
    </source>
</evidence>
<evidence type="ECO:0000256" key="1">
    <source>
        <dbReference type="ARBA" id="ARBA00010272"/>
    </source>
</evidence>
<dbReference type="PANTHER" id="PTHR33777">
    <property type="entry name" value="UPF0045 PROTEIN ECM15"/>
    <property type="match status" value="1"/>
</dbReference>
<dbReference type="Gene3D" id="3.30.70.930">
    <property type="match status" value="1"/>
</dbReference>
<dbReference type="EMBL" id="CP006868">
    <property type="protein sequence ID" value="UXD21915.1"/>
    <property type="molecule type" value="Genomic_DNA"/>
</dbReference>